<dbReference type="Pfam" id="PF10474">
    <property type="entry name" value="Syndetin_C"/>
    <property type="match status" value="1"/>
</dbReference>
<dbReference type="GO" id="GO:0042147">
    <property type="term" value="P:retrograde transport, endosome to Golgi"/>
    <property type="evidence" value="ECO:0007669"/>
    <property type="project" value="InterPro"/>
</dbReference>
<dbReference type="GO" id="GO:1990745">
    <property type="term" value="C:EARP complex"/>
    <property type="evidence" value="ECO:0007669"/>
    <property type="project" value="InterPro"/>
</dbReference>
<dbReference type="InterPro" id="IPR040047">
    <property type="entry name" value="VPS50"/>
</dbReference>
<name>A0A183S8Y4_SCHSO</name>
<dbReference type="InterPro" id="IPR019514">
    <property type="entry name" value="Syndetin_C"/>
</dbReference>
<dbReference type="GO" id="GO:0005829">
    <property type="term" value="C:cytosol"/>
    <property type="evidence" value="ECO:0007669"/>
    <property type="project" value="GOC"/>
</dbReference>
<dbReference type="GO" id="GO:0032456">
    <property type="term" value="P:endocytic recycling"/>
    <property type="evidence" value="ECO:0007669"/>
    <property type="project" value="InterPro"/>
</dbReference>
<proteinExistence type="predicted"/>
<dbReference type="AlphaFoldDB" id="A0A183S8Y4"/>
<organism evidence="2">
    <name type="scientific">Schistocephalus solidus</name>
    <name type="common">Tapeworm</name>
    <dbReference type="NCBI Taxonomy" id="70667"/>
    <lineage>
        <taxon>Eukaryota</taxon>
        <taxon>Metazoa</taxon>
        <taxon>Spiralia</taxon>
        <taxon>Lophotrochozoa</taxon>
        <taxon>Platyhelminthes</taxon>
        <taxon>Cestoda</taxon>
        <taxon>Eucestoda</taxon>
        <taxon>Diphyllobothriidea</taxon>
        <taxon>Diphyllobothriidae</taxon>
        <taxon>Schistocephalus</taxon>
    </lineage>
</organism>
<evidence type="ECO:0000313" key="2">
    <source>
        <dbReference type="WBParaSite" id="SSLN_0000071301-mRNA-1"/>
    </source>
</evidence>
<reference evidence="2" key="1">
    <citation type="submission" date="2016-06" db="UniProtKB">
        <authorList>
            <consortium name="WormBaseParasite"/>
        </authorList>
    </citation>
    <scope>IDENTIFICATION</scope>
</reference>
<feature type="domain" description="Syndetin C-terminal" evidence="1">
    <location>
        <begin position="154"/>
        <end position="215"/>
    </location>
</feature>
<sequence length="224" mass="25231">LTSAVRHLGATPAARTAIWRGTLHWLSSELLEGIATVNECSEEGRSQMLLDVQSTALLCESESGDRFRGWLRMNSVCRRQTDTSIDGVLLRVQSYGHLLNEFRVRSSGVAPPGVGQDWLTTANKPEMAIPISFVFAGNIDLPVRLLAAVWLLAPFVNLDFLVDYIQAFYVPIREWEAWLMSQDVTKRYSQHQLTGLASCLSRGDRKTRQRLINIVNQMYPKKPV</sequence>
<dbReference type="PANTHER" id="PTHR13258:SF0">
    <property type="entry name" value="SYNDETIN"/>
    <property type="match status" value="1"/>
</dbReference>
<protein>
    <submittedName>
        <fullName evidence="2">DUF2451 domain-containing protein</fullName>
    </submittedName>
</protein>
<accession>A0A183S8Y4</accession>
<dbReference type="PANTHER" id="PTHR13258">
    <property type="entry name" value="SYNDETIN"/>
    <property type="match status" value="1"/>
</dbReference>
<dbReference type="GO" id="GO:0000149">
    <property type="term" value="F:SNARE binding"/>
    <property type="evidence" value="ECO:0007669"/>
    <property type="project" value="TreeGrafter"/>
</dbReference>
<dbReference type="WBParaSite" id="SSLN_0000071301-mRNA-1">
    <property type="protein sequence ID" value="SSLN_0000071301-mRNA-1"/>
    <property type="gene ID" value="SSLN_0000071301"/>
</dbReference>
<evidence type="ECO:0000259" key="1">
    <source>
        <dbReference type="Pfam" id="PF10474"/>
    </source>
</evidence>